<dbReference type="InterPro" id="IPR008249">
    <property type="entry name" value="UPF0231"/>
</dbReference>
<dbReference type="PATRIC" id="fig|80852.17.peg.448"/>
<proteinExistence type="inferred from homology"/>
<evidence type="ECO:0000256" key="1">
    <source>
        <dbReference type="ARBA" id="ARBA00005367"/>
    </source>
</evidence>
<evidence type="ECO:0000313" key="3">
    <source>
        <dbReference type="EMBL" id="CED70535.1"/>
    </source>
</evidence>
<protein>
    <recommendedName>
        <fullName evidence="2">UPF0231 protein AWOD_I_0441</fullName>
    </recommendedName>
</protein>
<dbReference type="RefSeq" id="WP_045101234.1">
    <property type="nucleotide sequence ID" value="NZ_LN554846.1"/>
</dbReference>
<dbReference type="Pfam" id="PF06062">
    <property type="entry name" value="UPF0231"/>
    <property type="match status" value="1"/>
</dbReference>
<dbReference type="HOGENOM" id="CLU_139226_0_0_6"/>
<dbReference type="HAMAP" id="MF_01053">
    <property type="entry name" value="UPF0231"/>
    <property type="match status" value="1"/>
</dbReference>
<evidence type="ECO:0000313" key="4">
    <source>
        <dbReference type="Proteomes" id="UP000032427"/>
    </source>
</evidence>
<dbReference type="STRING" id="80852.AWOD_I_0441"/>
<dbReference type="EMBL" id="LN554846">
    <property type="protein sequence ID" value="CED70535.1"/>
    <property type="molecule type" value="Genomic_DNA"/>
</dbReference>
<dbReference type="Proteomes" id="UP000032427">
    <property type="component" value="Chromosome 1"/>
</dbReference>
<reference evidence="4" key="1">
    <citation type="submission" date="2014-09" db="EMBL/GenBank/DDBJ databases">
        <authorList>
            <person name="Hjerde E."/>
        </authorList>
    </citation>
    <scope>NUCLEOTIDE SEQUENCE [LARGE SCALE GENOMIC DNA]</scope>
    <source>
        <strain evidence="4">06/09/139</strain>
    </source>
</reference>
<evidence type="ECO:0000256" key="2">
    <source>
        <dbReference type="HAMAP-Rule" id="MF_01053"/>
    </source>
</evidence>
<comment type="similarity">
    <text evidence="1 2">Belongs to the UPF0231 family.</text>
</comment>
<dbReference type="GeneID" id="28539981"/>
<sequence>MDYEFKKNTLDGTYHANFSMGHEAMGRWLVEDVAKDTELLAELYQQIAAVKNTQDEWKRSGQVMTLILTDQEVIVQENALFENSEEEFEEDIHMYDDECISVCGLEDFETMLQSWEAFIRRF</sequence>
<keyword evidence="4" id="KW-1185">Reference proteome</keyword>
<dbReference type="KEGG" id="awd:AWOD_I_0441"/>
<dbReference type="OrthoDB" id="5739292at2"/>
<organism evidence="3 4">
    <name type="scientific">Aliivibrio wodanis</name>
    <dbReference type="NCBI Taxonomy" id="80852"/>
    <lineage>
        <taxon>Bacteria</taxon>
        <taxon>Pseudomonadati</taxon>
        <taxon>Pseudomonadota</taxon>
        <taxon>Gammaproteobacteria</taxon>
        <taxon>Vibrionales</taxon>
        <taxon>Vibrionaceae</taxon>
        <taxon>Aliivibrio</taxon>
    </lineage>
</organism>
<accession>A0A090IQF0</accession>
<gene>
    <name evidence="3" type="ORF">AWOD_I_0441</name>
</gene>
<name>A0A090IQF0_9GAMM</name>
<dbReference type="PIRSF" id="PIRSF006287">
    <property type="entry name" value="UCP006287"/>
    <property type="match status" value="1"/>
</dbReference>
<dbReference type="NCBIfam" id="NF003578">
    <property type="entry name" value="PRK05248.2-3"/>
    <property type="match status" value="1"/>
</dbReference>
<dbReference type="AlphaFoldDB" id="A0A090IQF0"/>